<feature type="domain" description="MRH" evidence="10">
    <location>
        <begin position="868"/>
        <end position="1005"/>
    </location>
</feature>
<dbReference type="FunFam" id="2.70.130.10:FF:000013">
    <property type="entry name" value="Insulin-like growth factor 2 receptor"/>
    <property type="match status" value="1"/>
</dbReference>
<feature type="region of interest" description="Disordered" evidence="8">
    <location>
        <begin position="2097"/>
        <end position="2122"/>
    </location>
</feature>
<feature type="domain" description="MRH" evidence="10">
    <location>
        <begin position="120"/>
        <end position="264"/>
    </location>
</feature>
<feature type="domain" description="MRH" evidence="10">
    <location>
        <begin position="1718"/>
        <end position="1853"/>
    </location>
</feature>
<protein>
    <recommendedName>
        <fullName evidence="10">MRH domain-containing protein</fullName>
    </recommendedName>
</protein>
<feature type="domain" description="MRH" evidence="10">
    <location>
        <begin position="1579"/>
        <end position="1715"/>
    </location>
</feature>
<proteinExistence type="predicted"/>
<dbReference type="SUPFAM" id="SSF50911">
    <property type="entry name" value="Mannose 6-phosphate receptor domain"/>
    <property type="match status" value="14"/>
</dbReference>
<dbReference type="GO" id="GO:0038023">
    <property type="term" value="F:signaling receptor activity"/>
    <property type="evidence" value="ECO:0007669"/>
    <property type="project" value="InterPro"/>
</dbReference>
<evidence type="ECO:0000259" key="10">
    <source>
        <dbReference type="PROSITE" id="PS51914"/>
    </source>
</evidence>
<comment type="caution">
    <text evidence="11">The sequence shown here is derived from an EMBL/GenBank/DDBJ whole genome shotgun (WGS) entry which is preliminary data.</text>
</comment>
<dbReference type="FunFam" id="2.70.130.10:FF:000006">
    <property type="entry name" value="Insulin-like growth factor 2 receptor"/>
    <property type="match status" value="1"/>
</dbReference>
<dbReference type="FunFam" id="2.70.130.10:FF:000007">
    <property type="entry name" value="Insulin-like growth factor 2 receptor"/>
    <property type="match status" value="1"/>
</dbReference>
<dbReference type="FunFam" id="2.70.130.10:FF:000020">
    <property type="entry name" value="Insulin-like growth factor 2 receptor"/>
    <property type="match status" value="1"/>
</dbReference>
<organism evidence="11 12">
    <name type="scientific">Hymenochirus boettgeri</name>
    <name type="common">Congo dwarf clawed frog</name>
    <dbReference type="NCBI Taxonomy" id="247094"/>
    <lineage>
        <taxon>Eukaryota</taxon>
        <taxon>Metazoa</taxon>
        <taxon>Chordata</taxon>
        <taxon>Craniata</taxon>
        <taxon>Vertebrata</taxon>
        <taxon>Euteleostomi</taxon>
        <taxon>Amphibia</taxon>
        <taxon>Batrachia</taxon>
        <taxon>Anura</taxon>
        <taxon>Pipoidea</taxon>
        <taxon>Pipidae</taxon>
        <taxon>Pipinae</taxon>
        <taxon>Hymenochirus</taxon>
    </lineage>
</organism>
<evidence type="ECO:0000256" key="2">
    <source>
        <dbReference type="ARBA" id="ARBA00022448"/>
    </source>
</evidence>
<dbReference type="GO" id="GO:0005886">
    <property type="term" value="C:plasma membrane"/>
    <property type="evidence" value="ECO:0007669"/>
    <property type="project" value="TreeGrafter"/>
</dbReference>
<dbReference type="FunFam" id="2.70.130.10:FF:000016">
    <property type="entry name" value="Insulin-like growth factor 2 receptor"/>
    <property type="match status" value="1"/>
</dbReference>
<evidence type="ECO:0000256" key="8">
    <source>
        <dbReference type="SAM" id="MobiDB-lite"/>
    </source>
</evidence>
<dbReference type="OrthoDB" id="4504960at2759"/>
<dbReference type="FunFam" id="2.70.130.10:FF:000005">
    <property type="entry name" value="Insulin-like growth factor 2 receptor"/>
    <property type="match status" value="1"/>
</dbReference>
<evidence type="ECO:0000313" key="11">
    <source>
        <dbReference type="EMBL" id="KAG8444174.1"/>
    </source>
</evidence>
<evidence type="ECO:0000313" key="12">
    <source>
        <dbReference type="Proteomes" id="UP000812440"/>
    </source>
</evidence>
<dbReference type="EMBL" id="JAACNH010000004">
    <property type="protein sequence ID" value="KAG8444174.1"/>
    <property type="molecule type" value="Genomic_DNA"/>
</dbReference>
<feature type="domain" description="MRH" evidence="10">
    <location>
        <begin position="1876"/>
        <end position="2005"/>
    </location>
</feature>
<comment type="subcellular location">
    <subcellularLocation>
        <location evidence="1">Endomembrane system</location>
    </subcellularLocation>
</comment>
<keyword evidence="4" id="KW-0732">Signal</keyword>
<dbReference type="GO" id="GO:0007041">
    <property type="term" value="P:lysosomal transport"/>
    <property type="evidence" value="ECO:0007669"/>
    <property type="project" value="InterPro"/>
</dbReference>
<dbReference type="PROSITE" id="PS51914">
    <property type="entry name" value="MRH"/>
    <property type="match status" value="14"/>
</dbReference>
<dbReference type="Gene3D" id="2.70.130.10">
    <property type="entry name" value="Mannose-6-phosphate receptor binding domain"/>
    <property type="match status" value="14"/>
</dbReference>
<keyword evidence="6 9" id="KW-0472">Membrane</keyword>
<dbReference type="GO" id="GO:0005537">
    <property type="term" value="F:D-mannose binding"/>
    <property type="evidence" value="ECO:0007669"/>
    <property type="project" value="InterPro"/>
</dbReference>
<sequence length="2205" mass="244950">MELFINVCREIGKPDKETSSCPIGSAACLRKDGKSYDVGRPKDALRSDSNERLVISYESDDKAVIPDFCNGHKPAVSITFTCPSVRTEGTSPKLTANSNCRYEIEWVTEYACHRDYLESGSCVLKSEQHDISIDLSLLRVSGDIAPYQASDSSGQYIYYLNVCGPVKAGPCKGENVSSCQVKKANMQSKGAGSFQNQTLRYSDGDLTLTYLGGEKCSSGFERMTVINFECNETAVNNGNGVPDFDAETDCTYFFTWETKYACFKEKEDLLCRVTDNRKRYDLSVLTRIAETDEAGVLNWEAVDANPAAVKNYFFINVCHKVLQQGNAKGCDVDAAICSVGSEEKKSLGKFLSPPVKVRDGIQLVYSGGSLCAKDKQIQTIITFVCKPGDLASPPVLKSSDTAGCLYEFEWHSAAACVMSKAEGDDCKVFDSQAGFSYDLSPLKKSSGGYHTSANHYNFEINVCENLSESKCADNAGACQVSESLENKWNLGISNSKLSYYDGIIQLHYTNGTPYQNKEKTPRSTLITFLCDREADVGQPKFQEEDQYTYNFKWYTKYACPALSVECAVVDENTSEQYDLSRLIKPEEQHVVNWYALDRKSSLPKKYYINICRPLVPVQGCDHFASVCQTEYNMQYGYEIATIKNLGIAHKRPVIITSGKLILEYVNGSECTNETGSKTTYTTRIHLLCSEGSLYSSPRFLSIENCVVTFVWNTEVACPVTIKNGTQNCSVKDPDSGFVFNLQSLMNDTGYSASGNGKMFKLNICGPLKDCGSVNDKEAAGCVYDGGAIHNQVQVDRSLQLSTEGFITLTYRGKLEAEQQDAFIIHFVCDDDYYPGELSFLREEINSATKLHDIHFEFKTALACVPAQVDCQVTDATGNEYDLSGLSRDGEPWVAVNLASGSKRTFYLNVCKPLPYIRGCQGGAVGSCMKWADNFLNLGFIQISPQASADGSLTIVYLNGDICHDKERYSTRIIFQCDHNIGSPVFQQQDGCEFVFLWRTPEACPVVRAEGDHCQVKDPKYGYLYNLKPLGEKDINVKAEDYVYTFKVCGAISKQVCTGAQNVSSCQVKDANHKVAGLFNQKLTFENGLISINYTDGELCHNIYKRSTVVLFICGHTDQQPYFLRETPDCSYMFQWPTPLACPPFKFIDCSYKDNEGNSYDLSSLSIHNENWKPILPGSTQKYRLNVCRSLVPEIGPASCKEGAAACLFEENKSINLGEIASSPRWEDGVSVLEYNNGDQCPDGIRNRTTTIRFKCDKSKTDSKPRVITVLENCDYQFLWITAAACPLNISMQDHCRVTNPTTGHLFDLSKLNKTEGYSINYYKKSIRLNICSGMRSECAPGVGVCISEGGRHLSAGNAQTQIKYMDQVLSLVYEDGDPCSKNNLKHRSVFNFVCGTDSSTDGSPTLVSFDETSCTWYFSWHTSIVCEEKTKCSVYNGTSLIDLSPLIKHSGNYETLDGTASGNLADFYINICEPLNSVDDVLCPPRAAVCIDPKKGKPLDIGRVNSPPYIDTATQKVMLTMDSPTQCVNDNKQNYSSVIIFHCAMGTDLGIPKLVEMANCKYIFEWRTPIVCPHEEIISACSLNDTQLHYTFNLSSLSKNSFKTTKTNSYYIGVCSAAMNVPGGKCKGSVCLVSGNDTYSFGSAEKMTMNYLHQEETLILQYKGGDSCPSESSKRESTILFKCDEQAGLGSPELLSETRQCSAMFEWKTQLVCVPKKMDCKFVLHHKTYDLRMLSSMTGSWNFVHDGNSYYINLCQNVNQGPPGCSSSASVCRKSQSGTVQILGQVHTQIVNVKDDAVYVKYSNGDACTNAKKLSTTIELKCSNTVGAPTFQRYDEDLCEYHFAWKTRAACGLSPKEVEMKNGIIHLDSGMLVSLTDIYFKSYNATGDIRPDGGDHYIYEVQLSGKSDSRYQKCKNASVCQIKINGTFTRAVGSVRNVKYYLNDDDLDVVFTSDSQCGKDRSKNTTATILFYCSHMVGEGHPEFFHETTDCQYLFTWYTSAVCPLVPQSEASSNSDQNYQGLSRRSQAVGAILSILLVVLVVCLVVLLLYKKERRESVIFKITNCCRRSSNVSYKYTKISSEEEADDNETEWLMEEVSSNQTKAHQENGHIRSMKPGNFTSLPVDDLDSEDEVLTIPEVRIQSARSKNKNADQSKKGYSTDKKLIGVQNGGQESSLKPKSGQHKKEDNLNIISFHDDSDEDMINV</sequence>
<evidence type="ECO:0000256" key="5">
    <source>
        <dbReference type="ARBA" id="ARBA00022989"/>
    </source>
</evidence>
<dbReference type="GO" id="GO:0005770">
    <property type="term" value="C:late endosome"/>
    <property type="evidence" value="ECO:0007669"/>
    <property type="project" value="TreeGrafter"/>
</dbReference>
<keyword evidence="12" id="KW-1185">Reference proteome</keyword>
<keyword evidence="5 9" id="KW-1133">Transmembrane helix</keyword>
<name>A0A8T2JL01_9PIPI</name>
<dbReference type="SMART" id="SM01404">
    <property type="entry name" value="CIMR"/>
    <property type="match status" value="13"/>
</dbReference>
<feature type="domain" description="MRH" evidence="10">
    <location>
        <begin position="726"/>
        <end position="865"/>
    </location>
</feature>
<dbReference type="PANTHER" id="PTHR15071:SF17">
    <property type="entry name" value="CATION-INDEPENDENT MANNOSE-6-PHOSPHATE RECEPTOR"/>
    <property type="match status" value="1"/>
</dbReference>
<dbReference type="FunFam" id="2.70.130.10:FF:000009">
    <property type="entry name" value="Insulin-like growth factor 2 receptor"/>
    <property type="match status" value="1"/>
</dbReference>
<dbReference type="GO" id="GO:0005802">
    <property type="term" value="C:trans-Golgi network"/>
    <property type="evidence" value="ECO:0007669"/>
    <property type="project" value="TreeGrafter"/>
</dbReference>
<feature type="domain" description="MRH" evidence="10">
    <location>
        <begin position="1293"/>
        <end position="1428"/>
    </location>
</feature>
<evidence type="ECO:0000256" key="7">
    <source>
        <dbReference type="ARBA" id="ARBA00023157"/>
    </source>
</evidence>
<evidence type="ECO:0000256" key="4">
    <source>
        <dbReference type="ARBA" id="ARBA00022729"/>
    </source>
</evidence>
<gene>
    <name evidence="11" type="ORF">GDO86_009380</name>
</gene>
<dbReference type="GO" id="GO:0005520">
    <property type="term" value="F:insulin-like growth factor binding"/>
    <property type="evidence" value="ECO:0007669"/>
    <property type="project" value="TreeGrafter"/>
</dbReference>
<dbReference type="InterPro" id="IPR044865">
    <property type="entry name" value="MRH_dom"/>
</dbReference>
<dbReference type="FunFam" id="2.70.130.10:FF:000015">
    <property type="entry name" value="Insulin-like growth factor 2 receptor"/>
    <property type="match status" value="1"/>
</dbReference>
<dbReference type="InterPro" id="IPR009011">
    <property type="entry name" value="Man6P_isomerase_rcpt-bd_dom_sf"/>
</dbReference>
<dbReference type="PANTHER" id="PTHR15071">
    <property type="entry name" value="MANNOSE-6-PHOSPHATE RECEPTOR FAMILY MEMBER"/>
    <property type="match status" value="1"/>
</dbReference>
<feature type="domain" description="MRH" evidence="10">
    <location>
        <begin position="1147"/>
        <end position="1287"/>
    </location>
</feature>
<feature type="domain" description="MRH" evidence="10">
    <location>
        <begin position="1011"/>
        <end position="1143"/>
    </location>
</feature>
<reference evidence="11" key="1">
    <citation type="thesis" date="2020" institute="ProQuest LLC" country="789 East Eisenhower Parkway, Ann Arbor, MI, USA">
        <title>Comparative Genomics and Chromosome Evolution.</title>
        <authorList>
            <person name="Mudd A.B."/>
        </authorList>
    </citation>
    <scope>NUCLEOTIDE SEQUENCE</scope>
    <source>
        <strain evidence="11">Female2</strain>
        <tissue evidence="11">Blood</tissue>
    </source>
</reference>
<feature type="domain" description="MRH" evidence="10">
    <location>
        <begin position="1"/>
        <end position="114"/>
    </location>
</feature>
<keyword evidence="7" id="KW-1015">Disulfide bond</keyword>
<evidence type="ECO:0000256" key="9">
    <source>
        <dbReference type="SAM" id="Phobius"/>
    </source>
</evidence>
<dbReference type="FunFam" id="2.70.130.10:FF:000010">
    <property type="entry name" value="Insulin-like growth factor 2 receptor"/>
    <property type="match status" value="1"/>
</dbReference>
<dbReference type="Pfam" id="PF00878">
    <property type="entry name" value="CIMR"/>
    <property type="match status" value="14"/>
</dbReference>
<feature type="region of interest" description="Disordered" evidence="8">
    <location>
        <begin position="2143"/>
        <end position="2205"/>
    </location>
</feature>
<accession>A0A8T2JL01</accession>
<feature type="domain" description="MRH" evidence="10">
    <location>
        <begin position="424"/>
        <end position="561"/>
    </location>
</feature>
<feature type="domain" description="MRH" evidence="10">
    <location>
        <begin position="564"/>
        <end position="719"/>
    </location>
</feature>
<evidence type="ECO:0000256" key="3">
    <source>
        <dbReference type="ARBA" id="ARBA00022692"/>
    </source>
</evidence>
<keyword evidence="2" id="KW-0813">Transport</keyword>
<feature type="domain" description="MRH" evidence="10">
    <location>
        <begin position="269"/>
        <end position="418"/>
    </location>
</feature>
<dbReference type="Proteomes" id="UP000812440">
    <property type="component" value="Chromosome 5"/>
</dbReference>
<dbReference type="FunFam" id="2.70.130.10:FF:000011">
    <property type="entry name" value="Insulin-like growth factor 2 receptor"/>
    <property type="match status" value="1"/>
</dbReference>
<feature type="domain" description="MRH" evidence="10">
    <location>
        <begin position="1430"/>
        <end position="1574"/>
    </location>
</feature>
<feature type="transmembrane region" description="Helical" evidence="9">
    <location>
        <begin position="2028"/>
        <end position="2050"/>
    </location>
</feature>
<dbReference type="FunFam" id="2.70.130.10:FF:000004">
    <property type="entry name" value="Insulin-like growth factor 2 receptor"/>
    <property type="match status" value="1"/>
</dbReference>
<feature type="compositionally biased region" description="Basic and acidic residues" evidence="8">
    <location>
        <begin position="2149"/>
        <end position="2164"/>
    </location>
</feature>
<keyword evidence="3 9" id="KW-0812">Transmembrane</keyword>
<evidence type="ECO:0000256" key="1">
    <source>
        <dbReference type="ARBA" id="ARBA00004308"/>
    </source>
</evidence>
<evidence type="ECO:0000256" key="6">
    <source>
        <dbReference type="ARBA" id="ARBA00023136"/>
    </source>
</evidence>
<dbReference type="FunFam" id="2.70.130.10:FF:000017">
    <property type="entry name" value="Insulin-like growth factor 2 receptor"/>
    <property type="match status" value="1"/>
</dbReference>
<dbReference type="InterPro" id="IPR000479">
    <property type="entry name" value="CIMR_rpt"/>
</dbReference>